<evidence type="ECO:0000259" key="1">
    <source>
        <dbReference type="Pfam" id="PF07739"/>
    </source>
</evidence>
<dbReference type="EMBL" id="JAVXZY010000017">
    <property type="protein sequence ID" value="MDT9002426.1"/>
    <property type="molecule type" value="Genomic_DNA"/>
</dbReference>
<dbReference type="Pfam" id="PF07739">
    <property type="entry name" value="TipAS"/>
    <property type="match status" value="1"/>
</dbReference>
<dbReference type="InterPro" id="IPR036244">
    <property type="entry name" value="TipA-like_antibiotic-bd"/>
</dbReference>
<dbReference type="SUPFAM" id="SSF89082">
    <property type="entry name" value="Antibiotic binding domain of TipA-like multidrug resistance regulators"/>
    <property type="match status" value="1"/>
</dbReference>
<keyword evidence="3" id="KW-1185">Reference proteome</keyword>
<organism evidence="2 3">
    <name type="scientific">Roseateles aquae</name>
    <dbReference type="NCBI Taxonomy" id="3077235"/>
    <lineage>
        <taxon>Bacteria</taxon>
        <taxon>Pseudomonadati</taxon>
        <taxon>Pseudomonadota</taxon>
        <taxon>Betaproteobacteria</taxon>
        <taxon>Burkholderiales</taxon>
        <taxon>Sphaerotilaceae</taxon>
        <taxon>Roseateles</taxon>
    </lineage>
</organism>
<dbReference type="Gene3D" id="1.10.490.50">
    <property type="entry name" value="Antibiotic binding domain of TipA-like multidrug resistance regulators"/>
    <property type="match status" value="1"/>
</dbReference>
<dbReference type="InterPro" id="IPR012925">
    <property type="entry name" value="TipAS_dom"/>
</dbReference>
<evidence type="ECO:0000313" key="2">
    <source>
        <dbReference type="EMBL" id="MDT9002426.1"/>
    </source>
</evidence>
<accession>A0ABU3PIN4</accession>
<evidence type="ECO:0000313" key="3">
    <source>
        <dbReference type="Proteomes" id="UP001246372"/>
    </source>
</evidence>
<dbReference type="Proteomes" id="UP001246372">
    <property type="component" value="Unassembled WGS sequence"/>
</dbReference>
<proteinExistence type="predicted"/>
<name>A0ABU3PIN4_9BURK</name>
<sequence>MHTASSRYLDQCRAAMQAEQASSLAQTQHWAHVDRAQVHADWDALYKRLALLVDQCNADSAEVQQLVGEHHAIACRFYLPSREAYIGMSLFYQDNADMRSFHNAYHPRMVEFLADAIFVFAQQRL</sequence>
<dbReference type="RefSeq" id="WP_315653323.1">
    <property type="nucleotide sequence ID" value="NZ_JAVXZY010000017.1"/>
</dbReference>
<reference evidence="2" key="1">
    <citation type="submission" date="2023-09" db="EMBL/GenBank/DDBJ databases">
        <title>Paucibacter sp. APW11 Genome sequencing and assembly.</title>
        <authorList>
            <person name="Kim I."/>
        </authorList>
    </citation>
    <scope>NUCLEOTIDE SEQUENCE</scope>
    <source>
        <strain evidence="2">APW11</strain>
    </source>
</reference>
<feature type="domain" description="TipAS antibiotic-recognition" evidence="1">
    <location>
        <begin position="19"/>
        <end position="119"/>
    </location>
</feature>
<protein>
    <submittedName>
        <fullName evidence="2">TipAS antibiotic-recognition domain-containing protein</fullName>
    </submittedName>
</protein>
<comment type="caution">
    <text evidence="2">The sequence shown here is derived from an EMBL/GenBank/DDBJ whole genome shotgun (WGS) entry which is preliminary data.</text>
</comment>
<gene>
    <name evidence="2" type="ORF">RQP53_24305</name>
</gene>